<dbReference type="EMBL" id="JBHUIG010000031">
    <property type="protein sequence ID" value="MFD2321895.1"/>
    <property type="molecule type" value="Genomic_DNA"/>
</dbReference>
<name>A0ABW5EV23_9BURK</name>
<sequence length="111" mass="12389">MTQASEREGITGECVDRFYMGHGPCCAGCDHWAYHGPVTGDCLRSPPVSGTERMGMLGLSYVSLPLRAGHVITKREHLCGEFKDSFDWTTLPLAYLRRIGYQQRAQAHKES</sequence>
<gene>
    <name evidence="1" type="ORF">ACFSPV_24750</name>
</gene>
<dbReference type="RefSeq" id="WP_380109017.1">
    <property type="nucleotide sequence ID" value="NZ_JBHSIH010000001.1"/>
</dbReference>
<keyword evidence="2" id="KW-1185">Reference proteome</keyword>
<accession>A0ABW5EV23</accession>
<organism evidence="1 2">
    <name type="scientific">Delftia deserti</name>
    <dbReference type="NCBI Taxonomy" id="1651218"/>
    <lineage>
        <taxon>Bacteria</taxon>
        <taxon>Pseudomonadati</taxon>
        <taxon>Pseudomonadota</taxon>
        <taxon>Betaproteobacteria</taxon>
        <taxon>Burkholderiales</taxon>
        <taxon>Comamonadaceae</taxon>
        <taxon>Delftia</taxon>
    </lineage>
</organism>
<proteinExistence type="predicted"/>
<protein>
    <submittedName>
        <fullName evidence="1">Uncharacterized protein</fullName>
    </submittedName>
</protein>
<comment type="caution">
    <text evidence="1">The sequence shown here is derived from an EMBL/GenBank/DDBJ whole genome shotgun (WGS) entry which is preliminary data.</text>
</comment>
<evidence type="ECO:0000313" key="1">
    <source>
        <dbReference type="EMBL" id="MFD2321895.1"/>
    </source>
</evidence>
<reference evidence="2" key="1">
    <citation type="journal article" date="2019" name="Int. J. Syst. Evol. Microbiol.">
        <title>The Global Catalogue of Microorganisms (GCM) 10K type strain sequencing project: providing services to taxonomists for standard genome sequencing and annotation.</title>
        <authorList>
            <consortium name="The Broad Institute Genomics Platform"/>
            <consortium name="The Broad Institute Genome Sequencing Center for Infectious Disease"/>
            <person name="Wu L."/>
            <person name="Ma J."/>
        </authorList>
    </citation>
    <scope>NUCLEOTIDE SEQUENCE [LARGE SCALE GENOMIC DNA]</scope>
    <source>
        <strain evidence="2">CCUG 62793</strain>
    </source>
</reference>
<evidence type="ECO:0000313" key="2">
    <source>
        <dbReference type="Proteomes" id="UP001597287"/>
    </source>
</evidence>
<dbReference type="Proteomes" id="UP001597287">
    <property type="component" value="Unassembled WGS sequence"/>
</dbReference>